<evidence type="ECO:0000313" key="12">
    <source>
        <dbReference type="EMBL" id="MEQ2169142.1"/>
    </source>
</evidence>
<keyword evidence="5 11" id="KW-0328">Glycosyltransferase</keyword>
<evidence type="ECO:0000313" key="13">
    <source>
        <dbReference type="Proteomes" id="UP001476798"/>
    </source>
</evidence>
<keyword evidence="4" id="KW-0597">Phosphoprotein</keyword>
<proteinExistence type="inferred from homology"/>
<dbReference type="Pfam" id="PF05693">
    <property type="entry name" value="Glycogen_syn"/>
    <property type="match status" value="2"/>
</dbReference>
<dbReference type="InterPro" id="IPR008631">
    <property type="entry name" value="Glycogen_synth"/>
</dbReference>
<sequence length="310" mass="35256">MPLARSLSVTSLSGLEEWDEEFELEDAVLFEIAWETKARMTAEEWGENYFLVGPYVESNVRTQVELIEPTNPVLKRTIDKMNSSGCKSELWKLCAIGVPWFDREANDAVLFGFLTAWLLGESEEPPHIVAHFHEWLAGLGLVLCRQRQLPVATIFTTHATLLGRYLCAGNVDFYNNLAEFNVDKEAGDRQIYHRYCLERAAAHCTHVFTTVSQITAIEAEHLLKRKPGMLGWTRLAGNCFLSSLRTQRHYISLIMGMMCSSCFSTDIVTPNGLNVKKFSAMHEFQNLHAQSKNRIQEFVRGHFYGSVLKT</sequence>
<keyword evidence="7 11" id="KW-0320">Glycogen biosynthesis</keyword>
<evidence type="ECO:0000256" key="8">
    <source>
        <dbReference type="ARBA" id="ARBA00043883"/>
    </source>
</evidence>
<comment type="similarity">
    <text evidence="2 11">Belongs to the glycosyltransferase 3 family.</text>
</comment>
<dbReference type="PANTHER" id="PTHR10176">
    <property type="entry name" value="GLYCOGEN SYNTHASE"/>
    <property type="match status" value="1"/>
</dbReference>
<evidence type="ECO:0000256" key="2">
    <source>
        <dbReference type="ARBA" id="ARBA00010686"/>
    </source>
</evidence>
<comment type="function">
    <text evidence="8">Glycogen synthase participates in the glycogen biosynthetic process along with glycogenin and glycogen branching enzyme. Extends the primer composed of a few glucose units formed by glycogenin by adding new glucose units to it. In this context, glycogen synthase transfers the glycosyl residue from UDP-Glc to the non-reducing end of alpha-1,4-glucan.</text>
</comment>
<dbReference type="SUPFAM" id="SSF53756">
    <property type="entry name" value="UDP-Glycosyltransferase/glycogen phosphorylase"/>
    <property type="match status" value="1"/>
</dbReference>
<evidence type="ECO:0000256" key="6">
    <source>
        <dbReference type="ARBA" id="ARBA00022679"/>
    </source>
</evidence>
<evidence type="ECO:0000256" key="10">
    <source>
        <dbReference type="ARBA" id="ARBA00047345"/>
    </source>
</evidence>
<protein>
    <recommendedName>
        <fullName evidence="11">Glycogen [starch] synthase</fullName>
        <ecNumber evidence="11">2.4.1.11</ecNumber>
    </recommendedName>
</protein>
<dbReference type="EMBL" id="JAHRIO010032166">
    <property type="protein sequence ID" value="MEQ2169142.1"/>
    <property type="molecule type" value="Genomic_DNA"/>
</dbReference>
<keyword evidence="6 11" id="KW-0808">Transferase</keyword>
<comment type="catalytic activity">
    <reaction evidence="10">
        <text>[(1-&gt;4)-alpha-D-glucosyl](n) + UDP-alpha-D-glucose = [(1-&gt;4)-alpha-D-glucosyl](n+1) + UDP + H(+)</text>
        <dbReference type="Rhea" id="RHEA:18549"/>
        <dbReference type="Rhea" id="RHEA-COMP:9584"/>
        <dbReference type="Rhea" id="RHEA-COMP:9587"/>
        <dbReference type="ChEBI" id="CHEBI:15378"/>
        <dbReference type="ChEBI" id="CHEBI:15444"/>
        <dbReference type="ChEBI" id="CHEBI:58223"/>
        <dbReference type="ChEBI" id="CHEBI:58885"/>
        <dbReference type="EC" id="2.4.1.11"/>
    </reaction>
    <physiologicalReaction direction="left-to-right" evidence="10">
        <dbReference type="Rhea" id="RHEA:18550"/>
    </physiologicalReaction>
</comment>
<gene>
    <name evidence="12" type="primary">GYS1</name>
    <name evidence="12" type="ORF">GOODEAATRI_021888</name>
</gene>
<evidence type="ECO:0000256" key="9">
    <source>
        <dbReference type="ARBA" id="ARBA00044021"/>
    </source>
</evidence>
<dbReference type="Proteomes" id="UP001476798">
    <property type="component" value="Unassembled WGS sequence"/>
</dbReference>
<comment type="caution">
    <text evidence="12">The sequence shown here is derived from an EMBL/GenBank/DDBJ whole genome shotgun (WGS) entry which is preliminary data.</text>
</comment>
<dbReference type="Gene3D" id="3.40.50.2000">
    <property type="entry name" value="Glycogen Phosphorylase B"/>
    <property type="match status" value="3"/>
</dbReference>
<comment type="function">
    <text evidence="11">Transfers the glycosyl residue from UDP-Glc to the non-reducing end of alpha-1,4-glucan.</text>
</comment>
<evidence type="ECO:0000256" key="1">
    <source>
        <dbReference type="ARBA" id="ARBA00004964"/>
    </source>
</evidence>
<evidence type="ECO:0000256" key="7">
    <source>
        <dbReference type="ARBA" id="ARBA00023056"/>
    </source>
</evidence>
<name>A0ABV0NCN4_9TELE</name>
<dbReference type="EC" id="2.4.1.11" evidence="11"/>
<evidence type="ECO:0000256" key="5">
    <source>
        <dbReference type="ARBA" id="ARBA00022676"/>
    </source>
</evidence>
<comment type="pathway">
    <text evidence="1 11">Glycan biosynthesis; glycogen biosynthesis.</text>
</comment>
<evidence type="ECO:0000256" key="3">
    <source>
        <dbReference type="ARBA" id="ARBA00022533"/>
    </source>
</evidence>
<keyword evidence="3" id="KW-0021">Allosteric enzyme</keyword>
<evidence type="ECO:0000256" key="11">
    <source>
        <dbReference type="RuleBase" id="RU363104"/>
    </source>
</evidence>
<evidence type="ECO:0000256" key="4">
    <source>
        <dbReference type="ARBA" id="ARBA00022553"/>
    </source>
</evidence>
<keyword evidence="13" id="KW-1185">Reference proteome</keyword>
<organism evidence="12 13">
    <name type="scientific">Goodea atripinnis</name>
    <dbReference type="NCBI Taxonomy" id="208336"/>
    <lineage>
        <taxon>Eukaryota</taxon>
        <taxon>Metazoa</taxon>
        <taxon>Chordata</taxon>
        <taxon>Craniata</taxon>
        <taxon>Vertebrata</taxon>
        <taxon>Euteleostomi</taxon>
        <taxon>Actinopterygii</taxon>
        <taxon>Neopterygii</taxon>
        <taxon>Teleostei</taxon>
        <taxon>Neoteleostei</taxon>
        <taxon>Acanthomorphata</taxon>
        <taxon>Ovalentaria</taxon>
        <taxon>Atherinomorphae</taxon>
        <taxon>Cyprinodontiformes</taxon>
        <taxon>Goodeidae</taxon>
        <taxon>Goodea</taxon>
    </lineage>
</organism>
<reference evidence="12 13" key="1">
    <citation type="submission" date="2021-06" db="EMBL/GenBank/DDBJ databases">
        <authorList>
            <person name="Palmer J.M."/>
        </authorList>
    </citation>
    <scope>NUCLEOTIDE SEQUENCE [LARGE SCALE GENOMIC DNA]</scope>
    <source>
        <strain evidence="12 13">GA_2019</strain>
        <tissue evidence="12">Muscle</tissue>
    </source>
</reference>
<comment type="subunit">
    <text evidence="9">Part of the GYS1-GYG1 complex, a heterooctamer composed of a tetramer of GYS1 and 2 dimers of GYG1, where each GYS1 protomer binds to one GYG1 subunit (via GYG1 C-terminus); the GYS1 tetramer may dissociate from GYG1 dimers to continue glycogen polymerization on its own.</text>
</comment>
<accession>A0ABV0NCN4</accession>
<dbReference type="PANTHER" id="PTHR10176:SF2">
    <property type="entry name" value="GLYCOGEN [STARCH] SYNTHASE, MUSCLE"/>
    <property type="match status" value="1"/>
</dbReference>